<name>A0ABV6FP24_9BACT</name>
<evidence type="ECO:0000313" key="1">
    <source>
        <dbReference type="EMBL" id="MFC0261618.1"/>
    </source>
</evidence>
<proteinExistence type="predicted"/>
<organism evidence="1 2">
    <name type="scientific">Fontibacter flavus</name>
    <dbReference type="NCBI Taxonomy" id="654838"/>
    <lineage>
        <taxon>Bacteria</taxon>
        <taxon>Pseudomonadati</taxon>
        <taxon>Bacteroidota</taxon>
        <taxon>Cytophagia</taxon>
        <taxon>Cytophagales</taxon>
        <taxon>Cyclobacteriaceae</taxon>
        <taxon>Fontibacter</taxon>
    </lineage>
</organism>
<keyword evidence="2" id="KW-1185">Reference proteome</keyword>
<dbReference type="RefSeq" id="WP_382386066.1">
    <property type="nucleotide sequence ID" value="NZ_JBHLWI010000006.1"/>
</dbReference>
<dbReference type="EMBL" id="JBHLWI010000006">
    <property type="protein sequence ID" value="MFC0261618.1"/>
    <property type="molecule type" value="Genomic_DNA"/>
</dbReference>
<comment type="caution">
    <text evidence="1">The sequence shown here is derived from an EMBL/GenBank/DDBJ whole genome shotgun (WGS) entry which is preliminary data.</text>
</comment>
<sequence>MSYIPMLSKELDFPEIMALRATKPNMVLNNLEDGSDYIGGSEKIRPDVGCNF</sequence>
<gene>
    <name evidence="1" type="ORF">ACFFIP_02920</name>
</gene>
<dbReference type="Proteomes" id="UP001589797">
    <property type="component" value="Unassembled WGS sequence"/>
</dbReference>
<reference evidence="1 2" key="1">
    <citation type="submission" date="2024-09" db="EMBL/GenBank/DDBJ databases">
        <authorList>
            <person name="Sun Q."/>
            <person name="Mori K."/>
        </authorList>
    </citation>
    <scope>NUCLEOTIDE SEQUENCE [LARGE SCALE GENOMIC DNA]</scope>
    <source>
        <strain evidence="1 2">CCM 7650</strain>
    </source>
</reference>
<protein>
    <submittedName>
        <fullName evidence="1">Uncharacterized protein</fullName>
    </submittedName>
</protein>
<evidence type="ECO:0000313" key="2">
    <source>
        <dbReference type="Proteomes" id="UP001589797"/>
    </source>
</evidence>
<accession>A0ABV6FP24</accession>